<dbReference type="RefSeq" id="WP_125241210.1">
    <property type="nucleotide sequence ID" value="NZ_RSED01000001.1"/>
</dbReference>
<dbReference type="OrthoDB" id="4667238at2"/>
<feature type="signal peptide" evidence="1">
    <location>
        <begin position="1"/>
        <end position="25"/>
    </location>
</feature>
<feature type="chain" id="PRO_5019587481" evidence="1">
    <location>
        <begin position="26"/>
        <end position="445"/>
    </location>
</feature>
<protein>
    <submittedName>
        <fullName evidence="2">Uncharacterized protein</fullName>
    </submittedName>
</protein>
<evidence type="ECO:0000313" key="3">
    <source>
        <dbReference type="Proteomes" id="UP000269265"/>
    </source>
</evidence>
<accession>A0A426VGM8</accession>
<keyword evidence="1" id="KW-0732">Signal</keyword>
<name>A0A426VGM8_9BURK</name>
<evidence type="ECO:0000256" key="1">
    <source>
        <dbReference type="SAM" id="SignalP"/>
    </source>
</evidence>
<comment type="caution">
    <text evidence="2">The sequence shown here is derived from an EMBL/GenBank/DDBJ whole genome shotgun (WGS) entry which is preliminary data.</text>
</comment>
<gene>
    <name evidence="2" type="ORF">EIP75_00195</name>
</gene>
<keyword evidence="3" id="KW-1185">Reference proteome</keyword>
<dbReference type="EMBL" id="RSED01000001">
    <property type="protein sequence ID" value="RRS06067.1"/>
    <property type="molecule type" value="Genomic_DNA"/>
</dbReference>
<reference evidence="2 3" key="1">
    <citation type="submission" date="2018-12" db="EMBL/GenBank/DDBJ databases">
        <title>The whole draft genome of Aquabacterium sp. SJQ9.</title>
        <authorList>
            <person name="Sun L."/>
            <person name="Gao X."/>
            <person name="Chen W."/>
            <person name="Huang K."/>
        </authorList>
    </citation>
    <scope>NUCLEOTIDE SEQUENCE [LARGE SCALE GENOMIC DNA]</scope>
    <source>
        <strain evidence="2 3">SJQ9</strain>
    </source>
</reference>
<proteinExistence type="predicted"/>
<dbReference type="Proteomes" id="UP000269265">
    <property type="component" value="Unassembled WGS sequence"/>
</dbReference>
<dbReference type="AlphaFoldDB" id="A0A426VGM8"/>
<sequence length="445" mass="47912">MVFIKPVSFWAACLLVMAAQVPAMAAEWSPLATADQLALDQRAVRVDQAYPFPVARLQAKAAYQLAHGLPVSAEAQSRLDQAIDELAFSAVQKAVNGDPLYPQVYWLNAPPHRWFGTVVQGGRYSYDNPDNIYRTIPIEGGSRYVLKGRRFGAGPTDVTFSLISNVNSQNTIAYLTGKDLVVGPDGRYEVTIDSDPANGRVNHIQSTSAAKQLFVRNNLGDWSTETPDALTVQRLGAAPTRAPRGDAAVGLEAWANLQESIITYGVGALGLKTHLNRVNTLSTPSTSSTLGTLVTQTSAFGHFKLADDEALVITLQAGGAGYFVVPVTDPWLVSGDPIRRQTSLNNKQSVADADGAYTFVVAAQDPGVYNWLDTEGRHEGTIMVRWQDLPAQTVGNGPQVVAKVVKLAALPSVLPQGTRTVSAVERARLLAVREAGYQRRVSLGF</sequence>
<organism evidence="2 3">
    <name type="scientific">Aquabacterium soli</name>
    <dbReference type="NCBI Taxonomy" id="2493092"/>
    <lineage>
        <taxon>Bacteria</taxon>
        <taxon>Pseudomonadati</taxon>
        <taxon>Pseudomonadota</taxon>
        <taxon>Betaproteobacteria</taxon>
        <taxon>Burkholderiales</taxon>
        <taxon>Aquabacterium</taxon>
    </lineage>
</organism>
<evidence type="ECO:0000313" key="2">
    <source>
        <dbReference type="EMBL" id="RRS06067.1"/>
    </source>
</evidence>